<dbReference type="Proteomes" id="UP000095192">
    <property type="component" value="Unassembled WGS sequence"/>
</dbReference>
<dbReference type="VEuPathDB" id="ToxoDB:LOC34618398"/>
<dbReference type="EMBL" id="JROU02001542">
    <property type="protein sequence ID" value="OEH76043.1"/>
    <property type="molecule type" value="Genomic_DNA"/>
</dbReference>
<dbReference type="AlphaFoldDB" id="A0A1D3CXW9"/>
<name>A0A1D3CXW9_9EIME</name>
<accession>A0A1D3CXW9</accession>
<evidence type="ECO:0000313" key="1">
    <source>
        <dbReference type="EMBL" id="OEH76043.1"/>
    </source>
</evidence>
<keyword evidence="2" id="KW-1185">Reference proteome</keyword>
<evidence type="ECO:0000313" key="2">
    <source>
        <dbReference type="Proteomes" id="UP000095192"/>
    </source>
</evidence>
<reference evidence="1 2" key="1">
    <citation type="journal article" date="2016" name="BMC Genomics">
        <title>Comparative genomics reveals Cyclospora cayetanensis possesses coccidia-like metabolism and invasion components but unique surface antigens.</title>
        <authorList>
            <person name="Liu S."/>
            <person name="Wang L."/>
            <person name="Zheng H."/>
            <person name="Xu Z."/>
            <person name="Roellig D.M."/>
            <person name="Li N."/>
            <person name="Frace M.A."/>
            <person name="Tang K."/>
            <person name="Arrowood M.J."/>
            <person name="Moss D.M."/>
            <person name="Zhang L."/>
            <person name="Feng Y."/>
            <person name="Xiao L."/>
        </authorList>
    </citation>
    <scope>NUCLEOTIDE SEQUENCE [LARGE SCALE GENOMIC DNA]</scope>
    <source>
        <strain evidence="1 2">CHN_HEN01</strain>
    </source>
</reference>
<dbReference type="InterPro" id="IPR029033">
    <property type="entry name" value="His_PPase_superfam"/>
</dbReference>
<sequence>MEGPVGGPSEAASPDIDAEYPGASLLRLAVFLWFALFTDKDGLEVYVHRDRISLKRATVLRRKTIVFIRHGESIWNLCFNRGVLTPEFPLRLFLLVLCELLLLWEFDSVLLDSPLSSLGIEQALSIRQHQQQDAESARVAALANALPDVQQQRVLLLTSNLRRASSTLLLAAGSVLACGKCSARVSSCLHETTRNPDGFPLAPALRVPSLSRLEIALMGCGGPMGGFPRASGAPPPRTAPTLAAGGAAVSSAAASGVGCVDPGGNRGPPSSSSRLWKRLLQFAEEAMGVQEETVIAPEADLPASRRKLSNCGVLSLRLAQIQVTFSST</sequence>
<dbReference type="InParanoid" id="A0A1D3CXW9"/>
<proteinExistence type="predicted"/>
<comment type="caution">
    <text evidence="1">The sequence shown here is derived from an EMBL/GenBank/DDBJ whole genome shotgun (WGS) entry which is preliminary data.</text>
</comment>
<dbReference type="SUPFAM" id="SSF53254">
    <property type="entry name" value="Phosphoglycerate mutase-like"/>
    <property type="match status" value="1"/>
</dbReference>
<protein>
    <submittedName>
        <fullName evidence="1">Histidine phosphatase clade-1</fullName>
    </submittedName>
</protein>
<dbReference type="Gene3D" id="3.40.50.1240">
    <property type="entry name" value="Phosphoglycerate mutase-like"/>
    <property type="match status" value="1"/>
</dbReference>
<gene>
    <name evidence="1" type="ORF">cyc_01381</name>
</gene>
<organism evidence="1 2">
    <name type="scientific">Cyclospora cayetanensis</name>
    <dbReference type="NCBI Taxonomy" id="88456"/>
    <lineage>
        <taxon>Eukaryota</taxon>
        <taxon>Sar</taxon>
        <taxon>Alveolata</taxon>
        <taxon>Apicomplexa</taxon>
        <taxon>Conoidasida</taxon>
        <taxon>Coccidia</taxon>
        <taxon>Eucoccidiorida</taxon>
        <taxon>Eimeriorina</taxon>
        <taxon>Eimeriidae</taxon>
        <taxon>Cyclospora</taxon>
    </lineage>
</organism>
<dbReference type="VEuPathDB" id="ToxoDB:cyc_01381"/>